<keyword evidence="2" id="KW-1185">Reference proteome</keyword>
<sequence>MPCHDATLETKEVKKLIVARAEQTKSVVNTFIINRNSTRDALSCKASSEKCGLTFFMKCGLNVWKNFKLQAC</sequence>
<name>A0A1J1IKV6_9DIPT</name>
<evidence type="ECO:0000313" key="2">
    <source>
        <dbReference type="Proteomes" id="UP000183832"/>
    </source>
</evidence>
<organism evidence="1 2">
    <name type="scientific">Clunio marinus</name>
    <dbReference type="NCBI Taxonomy" id="568069"/>
    <lineage>
        <taxon>Eukaryota</taxon>
        <taxon>Metazoa</taxon>
        <taxon>Ecdysozoa</taxon>
        <taxon>Arthropoda</taxon>
        <taxon>Hexapoda</taxon>
        <taxon>Insecta</taxon>
        <taxon>Pterygota</taxon>
        <taxon>Neoptera</taxon>
        <taxon>Endopterygota</taxon>
        <taxon>Diptera</taxon>
        <taxon>Nematocera</taxon>
        <taxon>Chironomoidea</taxon>
        <taxon>Chironomidae</taxon>
        <taxon>Clunio</taxon>
    </lineage>
</organism>
<evidence type="ECO:0000313" key="1">
    <source>
        <dbReference type="EMBL" id="CRL00869.1"/>
    </source>
</evidence>
<accession>A0A1J1IKV6</accession>
<protein>
    <submittedName>
        <fullName evidence="1">CLUMA_CG014120, isoform A</fullName>
    </submittedName>
</protein>
<reference evidence="1 2" key="1">
    <citation type="submission" date="2015-04" db="EMBL/GenBank/DDBJ databases">
        <authorList>
            <person name="Syromyatnikov M.Y."/>
            <person name="Popov V.N."/>
        </authorList>
    </citation>
    <scope>NUCLEOTIDE SEQUENCE [LARGE SCALE GENOMIC DNA]</scope>
</reference>
<proteinExistence type="predicted"/>
<dbReference type="AlphaFoldDB" id="A0A1J1IKV6"/>
<dbReference type="EMBL" id="CVRI01000054">
    <property type="protein sequence ID" value="CRL00869.1"/>
    <property type="molecule type" value="Genomic_DNA"/>
</dbReference>
<gene>
    <name evidence="1" type="ORF">CLUMA_CG014120</name>
</gene>
<dbReference type="Proteomes" id="UP000183832">
    <property type="component" value="Unassembled WGS sequence"/>
</dbReference>